<evidence type="ECO:0000313" key="2">
    <source>
        <dbReference type="Proteomes" id="UP000036013"/>
    </source>
</evidence>
<comment type="caution">
    <text evidence="1">The sequence shown here is derived from an EMBL/GenBank/DDBJ whole genome shotgun (WGS) entry which is preliminary data.</text>
</comment>
<dbReference type="RefSeq" id="WP_023293884.1">
    <property type="nucleotide sequence ID" value="NZ_AP022465.1"/>
</dbReference>
<accession>A0A656U9S3</accession>
<reference evidence="1 2" key="1">
    <citation type="submission" date="2015-06" db="EMBL/GenBank/DDBJ databases">
        <authorList>
            <person name="Adams M."/>
            <person name="Sutton G."/>
            <person name="Nelson K."/>
            <person name="Bonomo R."/>
            <person name="McCorrison J."/>
            <person name="Sanka R."/>
            <person name="Brinkac L."/>
            <person name="Nierman W."/>
        </authorList>
    </citation>
    <scope>NUCLEOTIDE SEQUENCE [LARGE SCALE GENOMIC DNA]</scope>
    <source>
        <strain evidence="1 2">GN02692</strain>
    </source>
</reference>
<organism evidence="1 2">
    <name type="scientific">Enterobacter roggenkampii</name>
    <dbReference type="NCBI Taxonomy" id="1812935"/>
    <lineage>
        <taxon>Bacteria</taxon>
        <taxon>Pseudomonadati</taxon>
        <taxon>Pseudomonadota</taxon>
        <taxon>Gammaproteobacteria</taxon>
        <taxon>Enterobacterales</taxon>
        <taxon>Enterobacteriaceae</taxon>
        <taxon>Enterobacter</taxon>
        <taxon>Enterobacter cloacae complex</taxon>
    </lineage>
</organism>
<protein>
    <submittedName>
        <fullName evidence="1">WbqC-like protein</fullName>
    </submittedName>
</protein>
<accession>A0A156CB12</accession>
<dbReference type="InterPro" id="IPR014985">
    <property type="entry name" value="WbqC"/>
</dbReference>
<evidence type="ECO:0000313" key="1">
    <source>
        <dbReference type="EMBL" id="KLP90047.1"/>
    </source>
</evidence>
<gene>
    <name evidence="1" type="ORF">ABF77_22870</name>
</gene>
<sequence length="233" mass="27295">MKIAVMQPYFLPYIGYFQLMSAVDRFVLFDNVQYVRQGWINRNRILQHNQPGVITLPLAKDSRFLAINDRHLSDNFIRENLLNQFIDAYRNAPYFHSIFPVVEEIINCSHENLSAYICHSLMILRQMLSLECEIMLSSDVAIDHKLRAQDKILSICSTLGAHTYINLPGGRELYDSESFQRQDINLQFIQPEYVCYRQFGAEFVPWLSIIDVLMFNSKNEVINFCQHRWAMSG</sequence>
<dbReference type="KEGG" id="ecls:LI67_011860"/>
<name>A0A156CB12_9ENTR</name>
<dbReference type="Pfam" id="PF08889">
    <property type="entry name" value="WbqC"/>
    <property type="match status" value="1"/>
</dbReference>
<dbReference type="Proteomes" id="UP000036013">
    <property type="component" value="Unassembled WGS sequence"/>
</dbReference>
<proteinExistence type="predicted"/>
<dbReference type="EMBL" id="LEDI01000111">
    <property type="protein sequence ID" value="KLP90047.1"/>
    <property type="molecule type" value="Genomic_DNA"/>
</dbReference>
<dbReference type="AlphaFoldDB" id="A0A156CB12"/>